<feature type="chain" id="PRO_5045207217" evidence="8">
    <location>
        <begin position="28"/>
        <end position="618"/>
    </location>
</feature>
<organism evidence="9 10">
    <name type="scientific">Mesopusillimonas faecipullorum</name>
    <dbReference type="NCBI Taxonomy" id="2755040"/>
    <lineage>
        <taxon>Bacteria</taxon>
        <taxon>Pseudomonadati</taxon>
        <taxon>Pseudomonadota</taxon>
        <taxon>Betaproteobacteria</taxon>
        <taxon>Burkholderiales</taxon>
        <taxon>Alcaligenaceae</taxon>
        <taxon>Mesopusillimonas</taxon>
    </lineage>
</organism>
<dbReference type="SUPFAM" id="SSF53474">
    <property type="entry name" value="alpha/beta-Hydrolases"/>
    <property type="match status" value="1"/>
</dbReference>
<proteinExistence type="inferred from homology"/>
<keyword evidence="2" id="KW-0719">Serine esterase</keyword>
<dbReference type="PANTHER" id="PTHR33938">
    <property type="entry name" value="FERULOYL ESTERASE B-RELATED"/>
    <property type="match status" value="1"/>
</dbReference>
<evidence type="ECO:0000256" key="5">
    <source>
        <dbReference type="ARBA" id="ARBA00022801"/>
    </source>
</evidence>
<reference evidence="9 10" key="1">
    <citation type="submission" date="2020-07" db="EMBL/GenBank/DDBJ databases">
        <title>Pusillimonas sp. nov., isolated from poultry manure in Taiwan.</title>
        <authorList>
            <person name="Lin S.-Y."/>
            <person name="Tang Y.-S."/>
            <person name="Young C.-C."/>
        </authorList>
    </citation>
    <scope>NUCLEOTIDE SEQUENCE [LARGE SCALE GENOMIC DNA]</scope>
    <source>
        <strain evidence="9 10">CC-YST705</strain>
    </source>
</reference>
<comment type="similarity">
    <text evidence="1">Belongs to the tannase family.</text>
</comment>
<name>A0ABS8CEQ8_9BURK</name>
<feature type="signal peptide" evidence="8">
    <location>
        <begin position="1"/>
        <end position="27"/>
    </location>
</feature>
<dbReference type="RefSeq" id="WP_226954416.1">
    <property type="nucleotide sequence ID" value="NZ_JACDXW010000004.1"/>
</dbReference>
<dbReference type="Proteomes" id="UP000776983">
    <property type="component" value="Unassembled WGS sequence"/>
</dbReference>
<dbReference type="InterPro" id="IPR011118">
    <property type="entry name" value="Tannase/feruloyl_esterase"/>
</dbReference>
<keyword evidence="10" id="KW-1185">Reference proteome</keyword>
<gene>
    <name evidence="9" type="ORF">H0484_09905</name>
</gene>
<dbReference type="InterPro" id="IPR029058">
    <property type="entry name" value="AB_hydrolase_fold"/>
</dbReference>
<evidence type="ECO:0000256" key="8">
    <source>
        <dbReference type="SAM" id="SignalP"/>
    </source>
</evidence>
<evidence type="ECO:0000313" key="9">
    <source>
        <dbReference type="EMBL" id="MCB5364059.1"/>
    </source>
</evidence>
<keyword evidence="7" id="KW-1015">Disulfide bond</keyword>
<dbReference type="EMBL" id="JACDXW010000004">
    <property type="protein sequence ID" value="MCB5364059.1"/>
    <property type="molecule type" value="Genomic_DNA"/>
</dbReference>
<dbReference type="GO" id="GO:0016787">
    <property type="term" value="F:hydrolase activity"/>
    <property type="evidence" value="ECO:0007669"/>
    <property type="project" value="UniProtKB-KW"/>
</dbReference>
<dbReference type="Pfam" id="PF07519">
    <property type="entry name" value="Tannase"/>
    <property type="match status" value="1"/>
</dbReference>
<keyword evidence="3" id="KW-0479">Metal-binding</keyword>
<evidence type="ECO:0000256" key="3">
    <source>
        <dbReference type="ARBA" id="ARBA00022723"/>
    </source>
</evidence>
<keyword evidence="4 8" id="KW-0732">Signal</keyword>
<evidence type="ECO:0000313" key="10">
    <source>
        <dbReference type="Proteomes" id="UP000776983"/>
    </source>
</evidence>
<evidence type="ECO:0000256" key="1">
    <source>
        <dbReference type="ARBA" id="ARBA00006249"/>
    </source>
</evidence>
<evidence type="ECO:0000256" key="4">
    <source>
        <dbReference type="ARBA" id="ARBA00022729"/>
    </source>
</evidence>
<evidence type="ECO:0000256" key="6">
    <source>
        <dbReference type="ARBA" id="ARBA00022837"/>
    </source>
</evidence>
<accession>A0ABS8CEQ8</accession>
<dbReference type="PROSITE" id="PS51257">
    <property type="entry name" value="PROKAR_LIPOPROTEIN"/>
    <property type="match status" value="1"/>
</dbReference>
<comment type="caution">
    <text evidence="9">The sequence shown here is derived from an EMBL/GenBank/DDBJ whole genome shotgun (WGS) entry which is preliminary data.</text>
</comment>
<dbReference type="PANTHER" id="PTHR33938:SF15">
    <property type="entry name" value="FERULOYL ESTERASE B-RELATED"/>
    <property type="match status" value="1"/>
</dbReference>
<evidence type="ECO:0000256" key="7">
    <source>
        <dbReference type="ARBA" id="ARBA00023157"/>
    </source>
</evidence>
<keyword evidence="5 9" id="KW-0378">Hydrolase</keyword>
<sequence>MTKRNRLFPGRLALGTLAIGSVFGLTACGSSSGDDSTDNDTPPAQLACEEAQIKQAFSGAADTEVLLVKSFKKGDALSLAESAPANAAKASNDVCMVKINVGPGNDGPENAPSTSPGIGIEIWLPTHENWNQRIHVKGGGGWVGGVHRSTTELAGAANSSSGAAATTAMEEGAVSATTDTGHRVDNGSFALNADGSINTALWHDFAERGIHEMAVKTKLLTKAYYGEEARYSYFNGFSTGGRQGHKEAQAYPDDFDGILAGAPAFNWSKFITAELYPQIVFQRDLDGKNLSKAQLDFVSDRAINECDVVNGQHLGYIADPSQCYYDATRDVQVLCEGVSSQGVTGQNADAAVCLDATQAVAVNKIWYGQTEDGSAPDPALDNGWAASPSGKHLWYGPTRGTTLMGLAGPEPFPIAADMVALEFNDPKIAMPISRGFPFTNETLGDGENGWKNLSYADLAEARRLGVEMQTEFSNINTDNPDLSAFRDGGGKMLMYHGLADFVIMPQGSINYYGRVAEQMGGIDSIQDFYRFYLIPSMDHGFRNGSSNAAANPPLPTNEQLYEALTRWVEKDEAPETIVATAPATGDTAEKTRPLCLYPLKATHVQGDANQASSYRCAP</sequence>
<keyword evidence="6" id="KW-0106">Calcium</keyword>
<evidence type="ECO:0000256" key="2">
    <source>
        <dbReference type="ARBA" id="ARBA00022487"/>
    </source>
</evidence>
<protein>
    <submittedName>
        <fullName evidence="9">Tannase/feruloyl esterase family alpha/beta hydrolase</fullName>
    </submittedName>
</protein>